<dbReference type="AlphaFoldDB" id="A0A2V5IXK2"/>
<dbReference type="EMBL" id="QJVC01000004">
    <property type="protein sequence ID" value="PYI39033.1"/>
    <property type="molecule type" value="Genomic_DNA"/>
</dbReference>
<dbReference type="PANTHER" id="PTHR48081">
    <property type="entry name" value="AB HYDROLASE SUPERFAMILY PROTEIN C4A8.06C"/>
    <property type="match status" value="1"/>
</dbReference>
<evidence type="ECO:0000313" key="4">
    <source>
        <dbReference type="Proteomes" id="UP000247980"/>
    </source>
</evidence>
<dbReference type="SUPFAM" id="SSF53474">
    <property type="entry name" value="alpha/beta-Hydrolases"/>
    <property type="match status" value="1"/>
</dbReference>
<reference evidence="3 4" key="1">
    <citation type="submission" date="2018-05" db="EMBL/GenBank/DDBJ databases">
        <title>Genetic diversity of glacier-inhabiting Cryobacterium bacteria in China and description of Cryobacterium mengkeensis sp. nov. and Arthrobacter glacialis sp. nov.</title>
        <authorList>
            <person name="Liu Q."/>
            <person name="Xin Y.-H."/>
        </authorList>
    </citation>
    <scope>NUCLEOTIDE SEQUENCE [LARGE SCALE GENOMIC DNA]</scope>
    <source>
        <strain evidence="3 4">B7</strain>
    </source>
</reference>
<dbReference type="Proteomes" id="UP000247980">
    <property type="component" value="Unassembled WGS sequence"/>
</dbReference>
<dbReference type="OrthoDB" id="9794725at2"/>
<dbReference type="PANTHER" id="PTHR48081:SF6">
    <property type="entry name" value="PEPTIDASE S9 PROLYL OLIGOPEPTIDASE CATALYTIC DOMAIN-CONTAINING PROTEIN"/>
    <property type="match status" value="1"/>
</dbReference>
<evidence type="ECO:0000259" key="2">
    <source>
        <dbReference type="Pfam" id="PF20434"/>
    </source>
</evidence>
<dbReference type="InterPro" id="IPR029058">
    <property type="entry name" value="AB_hydrolase_fold"/>
</dbReference>
<evidence type="ECO:0000313" key="3">
    <source>
        <dbReference type="EMBL" id="PYI39033.1"/>
    </source>
</evidence>
<sequence length="250" mass="26609">MSPTPPLEVFCPAELAGQPVFMVLPGGAYLHRADHEGAPVARWLNSVGLNAIVVHYPIAPERAHQILHPAPLTGVRRTLQWLRSGESGLSIDTTRIGVLGFSAGGHLAATLSTGAGETETTDRPDLTVLAYPVISLVSHAHQGSVDALLGPDSSRATRHLLSAEVCADASTPPTFLWHTADDDAVPVENSLSFASALARNDVPFEMHIFPHGRHGLGLATDEEEVAQHSAAGWAELCSTWLTRQGWHPSV</sequence>
<feature type="domain" description="BD-FAE-like" evidence="2">
    <location>
        <begin position="7"/>
        <end position="197"/>
    </location>
</feature>
<comment type="caution">
    <text evidence="3">The sequence shown here is derived from an EMBL/GenBank/DDBJ whole genome shotgun (WGS) entry which is preliminary data.</text>
</comment>
<dbReference type="GO" id="GO:0016787">
    <property type="term" value="F:hydrolase activity"/>
    <property type="evidence" value="ECO:0007669"/>
    <property type="project" value="UniProtKB-KW"/>
</dbReference>
<name>A0A2V5IXK2_9MICC</name>
<gene>
    <name evidence="3" type="ORF">CVS30_06895</name>
</gene>
<proteinExistence type="predicted"/>
<keyword evidence="1 3" id="KW-0378">Hydrolase</keyword>
<accession>A0A2V5IXK2</accession>
<dbReference type="Pfam" id="PF20434">
    <property type="entry name" value="BD-FAE"/>
    <property type="match status" value="1"/>
</dbReference>
<keyword evidence="4" id="KW-1185">Reference proteome</keyword>
<protein>
    <submittedName>
        <fullName evidence="3">Alpha/beta hydrolase</fullName>
    </submittedName>
</protein>
<dbReference type="Gene3D" id="3.40.50.1820">
    <property type="entry name" value="alpha/beta hydrolase"/>
    <property type="match status" value="1"/>
</dbReference>
<dbReference type="InterPro" id="IPR050300">
    <property type="entry name" value="GDXG_lipolytic_enzyme"/>
</dbReference>
<dbReference type="InterPro" id="IPR049492">
    <property type="entry name" value="BD-FAE-like_dom"/>
</dbReference>
<dbReference type="RefSeq" id="WP_110484596.1">
    <property type="nucleotide sequence ID" value="NZ_QJVC01000004.1"/>
</dbReference>
<organism evidence="3 4">
    <name type="scientific">Arthrobacter psychrolactophilus</name>
    <dbReference type="NCBI Taxonomy" id="92442"/>
    <lineage>
        <taxon>Bacteria</taxon>
        <taxon>Bacillati</taxon>
        <taxon>Actinomycetota</taxon>
        <taxon>Actinomycetes</taxon>
        <taxon>Micrococcales</taxon>
        <taxon>Micrococcaceae</taxon>
        <taxon>Arthrobacter</taxon>
    </lineage>
</organism>
<evidence type="ECO:0000256" key="1">
    <source>
        <dbReference type="ARBA" id="ARBA00022801"/>
    </source>
</evidence>